<keyword evidence="1" id="KW-0472">Membrane</keyword>
<keyword evidence="1" id="KW-1133">Transmembrane helix</keyword>
<feature type="transmembrane region" description="Helical" evidence="1">
    <location>
        <begin position="6"/>
        <end position="29"/>
    </location>
</feature>
<evidence type="ECO:0000313" key="3">
    <source>
        <dbReference type="Proteomes" id="UP000729402"/>
    </source>
</evidence>
<evidence type="ECO:0000256" key="1">
    <source>
        <dbReference type="SAM" id="Phobius"/>
    </source>
</evidence>
<evidence type="ECO:0000313" key="2">
    <source>
        <dbReference type="EMBL" id="KAG8088835.1"/>
    </source>
</evidence>
<reference evidence="2" key="2">
    <citation type="submission" date="2021-02" db="EMBL/GenBank/DDBJ databases">
        <authorList>
            <person name="Kimball J.A."/>
            <person name="Haas M.W."/>
            <person name="Macchietto M."/>
            <person name="Kono T."/>
            <person name="Duquette J."/>
            <person name="Shao M."/>
        </authorList>
    </citation>
    <scope>NUCLEOTIDE SEQUENCE</scope>
    <source>
        <tissue evidence="2">Fresh leaf tissue</tissue>
    </source>
</reference>
<comment type="caution">
    <text evidence="2">The sequence shown here is derived from an EMBL/GenBank/DDBJ whole genome shotgun (WGS) entry which is preliminary data.</text>
</comment>
<sequence>MLPAPPFVVAEAAAVAVVAVAFTFVADALTSDPGGGCREEGHWICVGISPTQPWKRGKRTVYRGAASGSTMGHVSCCPVGSAPLESASYSLGRVCSA</sequence>
<dbReference type="EMBL" id="JAAALK010000081">
    <property type="protein sequence ID" value="KAG8088835.1"/>
    <property type="molecule type" value="Genomic_DNA"/>
</dbReference>
<gene>
    <name evidence="2" type="ORF">GUJ93_ZPchr0011g28932</name>
</gene>
<protein>
    <submittedName>
        <fullName evidence="2">Uncharacterized protein</fullName>
    </submittedName>
</protein>
<name>A0A8J5WF45_ZIZPA</name>
<keyword evidence="1" id="KW-0812">Transmembrane</keyword>
<accession>A0A8J5WF45</accession>
<keyword evidence="3" id="KW-1185">Reference proteome</keyword>
<organism evidence="2 3">
    <name type="scientific">Zizania palustris</name>
    <name type="common">Northern wild rice</name>
    <dbReference type="NCBI Taxonomy" id="103762"/>
    <lineage>
        <taxon>Eukaryota</taxon>
        <taxon>Viridiplantae</taxon>
        <taxon>Streptophyta</taxon>
        <taxon>Embryophyta</taxon>
        <taxon>Tracheophyta</taxon>
        <taxon>Spermatophyta</taxon>
        <taxon>Magnoliopsida</taxon>
        <taxon>Liliopsida</taxon>
        <taxon>Poales</taxon>
        <taxon>Poaceae</taxon>
        <taxon>BOP clade</taxon>
        <taxon>Oryzoideae</taxon>
        <taxon>Oryzeae</taxon>
        <taxon>Zizaniinae</taxon>
        <taxon>Zizania</taxon>
    </lineage>
</organism>
<proteinExistence type="predicted"/>
<dbReference type="Proteomes" id="UP000729402">
    <property type="component" value="Unassembled WGS sequence"/>
</dbReference>
<reference evidence="2" key="1">
    <citation type="journal article" date="2021" name="bioRxiv">
        <title>Whole Genome Assembly and Annotation of Northern Wild Rice, Zizania palustris L., Supports a Whole Genome Duplication in the Zizania Genus.</title>
        <authorList>
            <person name="Haas M."/>
            <person name="Kono T."/>
            <person name="Macchietto M."/>
            <person name="Millas R."/>
            <person name="McGilp L."/>
            <person name="Shao M."/>
            <person name="Duquette J."/>
            <person name="Hirsch C.N."/>
            <person name="Kimball J."/>
        </authorList>
    </citation>
    <scope>NUCLEOTIDE SEQUENCE</scope>
    <source>
        <tissue evidence="2">Fresh leaf tissue</tissue>
    </source>
</reference>
<dbReference type="AlphaFoldDB" id="A0A8J5WF45"/>